<accession>A0AB38RN91</accession>
<feature type="transmembrane region" description="Helical" evidence="1">
    <location>
        <begin position="29"/>
        <end position="50"/>
    </location>
</feature>
<dbReference type="RefSeq" id="WP_054801789.1">
    <property type="nucleotide sequence ID" value="NZ_CP096567.1"/>
</dbReference>
<geneLocation type="plasmid" evidence="2 3">
    <name>pdjl-6-4</name>
</geneLocation>
<keyword evidence="1" id="KW-0812">Transmembrane</keyword>
<organism evidence="2 3">
    <name type="scientific">Rhodococcus qingshengii JCM 15477</name>
    <dbReference type="NCBI Taxonomy" id="1303681"/>
    <lineage>
        <taxon>Bacteria</taxon>
        <taxon>Bacillati</taxon>
        <taxon>Actinomycetota</taxon>
        <taxon>Actinomycetes</taxon>
        <taxon>Mycobacteriales</taxon>
        <taxon>Nocardiaceae</taxon>
        <taxon>Rhodococcus</taxon>
        <taxon>Rhodococcus erythropolis group</taxon>
    </lineage>
</organism>
<keyword evidence="1" id="KW-1133">Transmembrane helix</keyword>
<dbReference type="AlphaFoldDB" id="A0AB38RN91"/>
<sequence length="134" mass="14572">MIETDDLIYRVDNHYLGPTGKTLPVPIRYSAVGVGLSTFFVLFIIARSVLHLSLSYGTFLILVVSTVAVSSRITKYISADRPLRSVITAAYNDLTSPRPPKAGESIYITLPPPDRTRRGVGGHNHCATTGEANI</sequence>
<keyword evidence="1" id="KW-0472">Membrane</keyword>
<keyword evidence="2" id="KW-0614">Plasmid</keyword>
<gene>
    <name evidence="2" type="ORF">M0639_31155</name>
</gene>
<dbReference type="EMBL" id="CP096567">
    <property type="protein sequence ID" value="UPU46672.1"/>
    <property type="molecule type" value="Genomic_DNA"/>
</dbReference>
<dbReference type="Proteomes" id="UP000831484">
    <property type="component" value="Plasmid pdjl-6-4"/>
</dbReference>
<name>A0AB38RN91_RHOSG</name>
<reference evidence="3" key="1">
    <citation type="journal article" date="2022" name="Environ. Microbiol.">
        <title>Functional analysis, diversity, and distribution of carbendazim hydrolases MheI and CbmA, responsible for the initial step in carbendazim degradation.</title>
        <authorList>
            <person name="Zhang M."/>
            <person name="Bai X."/>
            <person name="Li Q."/>
            <person name="Zhang L."/>
            <person name="Zhu Q."/>
            <person name="Gao S."/>
            <person name="Ke Z."/>
            <person name="Jiang M."/>
            <person name="Hu J."/>
            <person name="Qiu J."/>
            <person name="Hong Q."/>
        </authorList>
    </citation>
    <scope>NUCLEOTIDE SEQUENCE [LARGE SCALE GENOMIC DNA]</scope>
    <source>
        <strain evidence="3">djl-6</strain>
    </source>
</reference>
<evidence type="ECO:0000313" key="3">
    <source>
        <dbReference type="Proteomes" id="UP000831484"/>
    </source>
</evidence>
<evidence type="ECO:0000256" key="1">
    <source>
        <dbReference type="SAM" id="Phobius"/>
    </source>
</evidence>
<protein>
    <submittedName>
        <fullName evidence="2">Uncharacterized protein</fullName>
    </submittedName>
</protein>
<evidence type="ECO:0000313" key="2">
    <source>
        <dbReference type="EMBL" id="UPU46672.1"/>
    </source>
</evidence>
<keyword evidence="3" id="KW-1185">Reference proteome</keyword>
<proteinExistence type="predicted"/>
<feature type="transmembrane region" description="Helical" evidence="1">
    <location>
        <begin position="56"/>
        <end position="74"/>
    </location>
</feature>